<dbReference type="GO" id="GO:0005634">
    <property type="term" value="C:nucleus"/>
    <property type="evidence" value="ECO:0007669"/>
    <property type="project" value="TreeGrafter"/>
</dbReference>
<dbReference type="GO" id="GO:0005198">
    <property type="term" value="F:structural molecule activity"/>
    <property type="evidence" value="ECO:0007669"/>
    <property type="project" value="TreeGrafter"/>
</dbReference>
<dbReference type="PANTHER" id="PTHR10539:SF0">
    <property type="entry name" value="26S PROTEASOME NON-ATPASE REGULATORY SUBUNIT 13"/>
    <property type="match status" value="1"/>
</dbReference>
<gene>
    <name evidence="3" type="ORF">CANARDRAFT_197500</name>
</gene>
<dbReference type="GO" id="GO:0005829">
    <property type="term" value="C:cytosol"/>
    <property type="evidence" value="ECO:0007669"/>
    <property type="project" value="TreeGrafter"/>
</dbReference>
<dbReference type="InterPro" id="IPR035298">
    <property type="entry name" value="PSMD13"/>
</dbReference>
<evidence type="ECO:0000256" key="1">
    <source>
        <dbReference type="ARBA" id="ARBA00022942"/>
    </source>
</evidence>
<dbReference type="InterPro" id="IPR000717">
    <property type="entry name" value="PCI_dom"/>
</dbReference>
<dbReference type="OrthoDB" id="1093at2759"/>
<keyword evidence="4" id="KW-1185">Reference proteome</keyword>
<dbReference type="PROSITE" id="PS50250">
    <property type="entry name" value="PCI"/>
    <property type="match status" value="1"/>
</dbReference>
<dbReference type="Proteomes" id="UP000094801">
    <property type="component" value="Unassembled WGS sequence"/>
</dbReference>
<dbReference type="InterPro" id="IPR040798">
    <property type="entry name" value="Rpn9_C"/>
</dbReference>
<feature type="domain" description="PCI" evidence="2">
    <location>
        <begin position="202"/>
        <end position="370"/>
    </location>
</feature>
<dbReference type="Pfam" id="PF01399">
    <property type="entry name" value="PCI"/>
    <property type="match status" value="1"/>
</dbReference>
<accession>A0A1E4T293</accession>
<dbReference type="PANTHER" id="PTHR10539">
    <property type="entry name" value="26S PROTEASOME NON-ATPASE REGULATORY SUBUNIT 13"/>
    <property type="match status" value="1"/>
</dbReference>
<evidence type="ECO:0000313" key="4">
    <source>
        <dbReference type="Proteomes" id="UP000094801"/>
    </source>
</evidence>
<dbReference type="GO" id="GO:0006511">
    <property type="term" value="P:ubiquitin-dependent protein catabolic process"/>
    <property type="evidence" value="ECO:0007669"/>
    <property type="project" value="TreeGrafter"/>
</dbReference>
<proteinExistence type="predicted"/>
<sequence>MDLDMDPSTVLITLREQIEPLGDGDLIGLFYMLDDLYERKLWYQLTEVLSQQFYKNPNSKGIRLKLFENFILKFNEKINQLKLIEFLVLSLDDCTPSDALDHLINLKHKIEVYGKKRSKNNDNIDDNDAFSSDLEIIQSLLFIDIEIAALKLKLGFVDEASATIDACSKKIDQLNWSVDNKINASYYSTTASLMKIKGDYTAFYYNSLLFLACIDNLDDLNNKETIVKEVCISALLGEKIYNFGEIIMHNIFKYLEISWLKNLLLSLNNGDLAEFQKVISNEDDLKQIPEVYENLVFLKQKICIMSLIELIFHKPTQNKVVKFDEILSQVNLLKNYNEVEHLIIKCASLGLIKCLINEVESEVEVSWIQPRIMTIEQIQGMKDKLVIWNEKVSDLNNYMSEAGQELWV</sequence>
<dbReference type="STRING" id="983967.A0A1E4T293"/>
<keyword evidence="1" id="KW-0647">Proteasome</keyword>
<protein>
    <recommendedName>
        <fullName evidence="2">PCI domain-containing protein</fullName>
    </recommendedName>
</protein>
<dbReference type="Pfam" id="PF18261">
    <property type="entry name" value="Rpn9_C"/>
    <property type="match status" value="1"/>
</dbReference>
<evidence type="ECO:0000259" key="2">
    <source>
        <dbReference type="PROSITE" id="PS50250"/>
    </source>
</evidence>
<dbReference type="GO" id="GO:0008541">
    <property type="term" value="C:proteasome regulatory particle, lid subcomplex"/>
    <property type="evidence" value="ECO:0007669"/>
    <property type="project" value="TreeGrafter"/>
</dbReference>
<dbReference type="EMBL" id="KV453851">
    <property type="protein sequence ID" value="ODV85866.1"/>
    <property type="molecule type" value="Genomic_DNA"/>
</dbReference>
<reference evidence="4" key="1">
    <citation type="submission" date="2016-04" db="EMBL/GenBank/DDBJ databases">
        <title>Comparative genomics of biotechnologically important yeasts.</title>
        <authorList>
            <consortium name="DOE Joint Genome Institute"/>
            <person name="Riley R."/>
            <person name="Haridas S."/>
            <person name="Wolfe K.H."/>
            <person name="Lopes M.R."/>
            <person name="Hittinger C.T."/>
            <person name="Goker M."/>
            <person name="Salamov A."/>
            <person name="Wisecaver J."/>
            <person name="Long T.M."/>
            <person name="Aerts A.L."/>
            <person name="Barry K."/>
            <person name="Choi C."/>
            <person name="Clum A."/>
            <person name="Coughlan A.Y."/>
            <person name="Deshpande S."/>
            <person name="Douglass A.P."/>
            <person name="Hanson S.J."/>
            <person name="Klenk H.-P."/>
            <person name="Labutti K."/>
            <person name="Lapidus A."/>
            <person name="Lindquist E."/>
            <person name="Lipzen A."/>
            <person name="Meier-Kolthoff J.P."/>
            <person name="Ohm R.A."/>
            <person name="Otillar R.P."/>
            <person name="Pangilinan J."/>
            <person name="Peng Y."/>
            <person name="Rokas A."/>
            <person name="Rosa C.A."/>
            <person name="Scheuner C."/>
            <person name="Sibirny A.A."/>
            <person name="Slot J.C."/>
            <person name="Stielow J.B."/>
            <person name="Sun H."/>
            <person name="Kurtzman C.P."/>
            <person name="Blackwell M."/>
            <person name="Grigoriev I.V."/>
            <person name="Jeffries T.W."/>
        </authorList>
    </citation>
    <scope>NUCLEOTIDE SEQUENCE [LARGE SCALE GENOMIC DNA]</scope>
    <source>
        <strain evidence="4">NRRL YB-2248</strain>
    </source>
</reference>
<organism evidence="3 4">
    <name type="scientific">[Candida] arabinofermentans NRRL YB-2248</name>
    <dbReference type="NCBI Taxonomy" id="983967"/>
    <lineage>
        <taxon>Eukaryota</taxon>
        <taxon>Fungi</taxon>
        <taxon>Dikarya</taxon>
        <taxon>Ascomycota</taxon>
        <taxon>Saccharomycotina</taxon>
        <taxon>Pichiomycetes</taxon>
        <taxon>Pichiales</taxon>
        <taxon>Pichiaceae</taxon>
        <taxon>Ogataea</taxon>
        <taxon>Ogataea/Candida clade</taxon>
    </lineage>
</organism>
<dbReference type="AlphaFoldDB" id="A0A1E4T293"/>
<dbReference type="SMART" id="SM00088">
    <property type="entry name" value="PINT"/>
    <property type="match status" value="1"/>
</dbReference>
<evidence type="ECO:0000313" key="3">
    <source>
        <dbReference type="EMBL" id="ODV85866.1"/>
    </source>
</evidence>
<dbReference type="Pfam" id="PF22037">
    <property type="entry name" value="PSD13_N"/>
    <property type="match status" value="1"/>
</dbReference>
<name>A0A1E4T293_9ASCO</name>
<dbReference type="InterPro" id="IPR054179">
    <property type="entry name" value="PSD13_N"/>
</dbReference>